<feature type="transmembrane region" description="Helical" evidence="6">
    <location>
        <begin position="76"/>
        <end position="99"/>
    </location>
</feature>
<sequence>MHSGMQGGWTFIVGILSIGAIAVYFLAGFLSNRKSHLQQWPTYRYILWALGIIAAASALIGPIAQWAHTNFTAHMLGHLLLGMLSPLLLVLAAPMTLALRALPVRQARFLANLLKSSPVAFLSHPITATVLNIGGLWVLYTTDLYHMMHHSFFIHLLVHFHVFAAGFLFTAAMIYMDPIPHRYSYFYRSIVLMLALGGHAILSKFIYANPPSGVPSNQAEAGGMLMYYGGDAIDLVIVFILLLHWYRASTPRRAFA</sequence>
<proteinExistence type="predicted"/>
<feature type="transmembrane region" description="Helical" evidence="6">
    <location>
        <begin position="227"/>
        <end position="246"/>
    </location>
</feature>
<keyword evidence="4 6" id="KW-1133">Transmembrane helix</keyword>
<comment type="subcellular location">
    <subcellularLocation>
        <location evidence="1">Cell membrane</location>
        <topology evidence="1">Multi-pass membrane protein</topology>
    </subcellularLocation>
</comment>
<gene>
    <name evidence="7" type="ORF">ACFSUN_07110</name>
</gene>
<feature type="transmembrane region" description="Helical" evidence="6">
    <location>
        <begin position="152"/>
        <end position="174"/>
    </location>
</feature>
<keyword evidence="8" id="KW-1185">Reference proteome</keyword>
<evidence type="ECO:0000313" key="7">
    <source>
        <dbReference type="EMBL" id="MFD2628554.1"/>
    </source>
</evidence>
<dbReference type="EMBL" id="JBHUMX010000014">
    <property type="protein sequence ID" value="MFD2628554.1"/>
    <property type="molecule type" value="Genomic_DNA"/>
</dbReference>
<dbReference type="InterPro" id="IPR019108">
    <property type="entry name" value="Caa3_assmbl_CtaG-rel"/>
</dbReference>
<dbReference type="RefSeq" id="WP_379561275.1">
    <property type="nucleotide sequence ID" value="NZ_JBHUMX010000014.1"/>
</dbReference>
<protein>
    <submittedName>
        <fullName evidence="7">Cytochrome c oxidase assembly protein</fullName>
    </submittedName>
</protein>
<feature type="transmembrane region" description="Helical" evidence="6">
    <location>
        <begin position="42"/>
        <end position="64"/>
    </location>
</feature>
<reference evidence="8" key="1">
    <citation type="journal article" date="2019" name="Int. J. Syst. Evol. Microbiol.">
        <title>The Global Catalogue of Microorganisms (GCM) 10K type strain sequencing project: providing services to taxonomists for standard genome sequencing and annotation.</title>
        <authorList>
            <consortium name="The Broad Institute Genomics Platform"/>
            <consortium name="The Broad Institute Genome Sequencing Center for Infectious Disease"/>
            <person name="Wu L."/>
            <person name="Ma J."/>
        </authorList>
    </citation>
    <scope>NUCLEOTIDE SEQUENCE [LARGE SCALE GENOMIC DNA]</scope>
    <source>
        <strain evidence="8">TISTR 1858</strain>
    </source>
</reference>
<keyword evidence="3 6" id="KW-0812">Transmembrane</keyword>
<feature type="transmembrane region" description="Helical" evidence="6">
    <location>
        <begin position="119"/>
        <end position="140"/>
    </location>
</feature>
<feature type="transmembrane region" description="Helical" evidence="6">
    <location>
        <begin position="186"/>
        <end position="207"/>
    </location>
</feature>
<evidence type="ECO:0000256" key="6">
    <source>
        <dbReference type="SAM" id="Phobius"/>
    </source>
</evidence>
<feature type="transmembrane region" description="Helical" evidence="6">
    <location>
        <begin position="6"/>
        <end position="30"/>
    </location>
</feature>
<keyword evidence="2" id="KW-1003">Cell membrane</keyword>
<evidence type="ECO:0000256" key="3">
    <source>
        <dbReference type="ARBA" id="ARBA00022692"/>
    </source>
</evidence>
<keyword evidence="5 6" id="KW-0472">Membrane</keyword>
<comment type="caution">
    <text evidence="7">The sequence shown here is derived from an EMBL/GenBank/DDBJ whole genome shotgun (WGS) entry which is preliminary data.</text>
</comment>
<evidence type="ECO:0000256" key="1">
    <source>
        <dbReference type="ARBA" id="ARBA00004651"/>
    </source>
</evidence>
<evidence type="ECO:0000256" key="5">
    <source>
        <dbReference type="ARBA" id="ARBA00023136"/>
    </source>
</evidence>
<evidence type="ECO:0000256" key="2">
    <source>
        <dbReference type="ARBA" id="ARBA00022475"/>
    </source>
</evidence>
<dbReference type="Proteomes" id="UP001597451">
    <property type="component" value="Unassembled WGS sequence"/>
</dbReference>
<name>A0ABW5PYT4_9BACI</name>
<evidence type="ECO:0000256" key="4">
    <source>
        <dbReference type="ARBA" id="ARBA00022989"/>
    </source>
</evidence>
<organism evidence="7 8">
    <name type="scientific">Oceanobacillus kapialis</name>
    <dbReference type="NCBI Taxonomy" id="481353"/>
    <lineage>
        <taxon>Bacteria</taxon>
        <taxon>Bacillati</taxon>
        <taxon>Bacillota</taxon>
        <taxon>Bacilli</taxon>
        <taxon>Bacillales</taxon>
        <taxon>Bacillaceae</taxon>
        <taxon>Oceanobacillus</taxon>
    </lineage>
</organism>
<dbReference type="Pfam" id="PF09678">
    <property type="entry name" value="Caa3_CtaG"/>
    <property type="match status" value="1"/>
</dbReference>
<evidence type="ECO:0000313" key="8">
    <source>
        <dbReference type="Proteomes" id="UP001597451"/>
    </source>
</evidence>
<accession>A0ABW5PYT4</accession>